<proteinExistence type="predicted"/>
<dbReference type="Proteomes" id="UP001416858">
    <property type="component" value="Unassembled WGS sequence"/>
</dbReference>
<accession>A0ABP9VKB1</accession>
<comment type="caution">
    <text evidence="1">The sequence shown here is derived from an EMBL/GenBank/DDBJ whole genome shotgun (WGS) entry which is preliminary data.</text>
</comment>
<evidence type="ECO:0008006" key="3">
    <source>
        <dbReference type="Google" id="ProtNLM"/>
    </source>
</evidence>
<gene>
    <name evidence="1" type="ORF">Rcae01_00668</name>
</gene>
<keyword evidence="2" id="KW-1185">Reference proteome</keyword>
<evidence type="ECO:0000313" key="2">
    <source>
        <dbReference type="Proteomes" id="UP001416858"/>
    </source>
</evidence>
<name>A0ABP9VKB1_9BACT</name>
<sequence length="113" mass="12957">MTQRRGSLDSCFHHINQTLDSRRAGRWDGKEKIQIAGHSAVSHLFALHVFVLFKTNACLDNNMPQLDRIVFPRRPLSAVPQIGKKMEGKNMSEHRTILRYPMFLPPSFSCPIL</sequence>
<organism evidence="1 2">
    <name type="scientific">Novipirellula caenicola</name>
    <dbReference type="NCBI Taxonomy" id="1536901"/>
    <lineage>
        <taxon>Bacteria</taxon>
        <taxon>Pseudomonadati</taxon>
        <taxon>Planctomycetota</taxon>
        <taxon>Planctomycetia</taxon>
        <taxon>Pirellulales</taxon>
        <taxon>Pirellulaceae</taxon>
        <taxon>Novipirellula</taxon>
    </lineage>
</organism>
<dbReference type="EMBL" id="BAABRO010000001">
    <property type="protein sequence ID" value="GAA5505226.1"/>
    <property type="molecule type" value="Genomic_DNA"/>
</dbReference>
<reference evidence="1 2" key="1">
    <citation type="submission" date="2024-02" db="EMBL/GenBank/DDBJ databases">
        <title>Rhodopirellula caenicola NBRC 110016.</title>
        <authorList>
            <person name="Ichikawa N."/>
            <person name="Katano-Makiyama Y."/>
            <person name="Hidaka K."/>
        </authorList>
    </citation>
    <scope>NUCLEOTIDE SEQUENCE [LARGE SCALE GENOMIC DNA]</scope>
    <source>
        <strain evidence="1 2">NBRC 110016</strain>
    </source>
</reference>
<evidence type="ECO:0000313" key="1">
    <source>
        <dbReference type="EMBL" id="GAA5505226.1"/>
    </source>
</evidence>
<protein>
    <recommendedName>
        <fullName evidence="3">Transposase DDE domain-containing protein</fullName>
    </recommendedName>
</protein>